<dbReference type="OrthoDB" id="9814270at2"/>
<evidence type="ECO:0000256" key="4">
    <source>
        <dbReference type="ARBA" id="ARBA00012786"/>
    </source>
</evidence>
<organism evidence="19 20">
    <name type="scientific">Aeromicrobium chenweiae</name>
    <dbReference type="NCBI Taxonomy" id="2079793"/>
    <lineage>
        <taxon>Bacteria</taxon>
        <taxon>Bacillati</taxon>
        <taxon>Actinomycetota</taxon>
        <taxon>Actinomycetes</taxon>
        <taxon>Propionibacteriales</taxon>
        <taxon>Nocardioidaceae</taxon>
        <taxon>Aeromicrobium</taxon>
    </lineage>
</organism>
<dbReference type="Proteomes" id="UP000244384">
    <property type="component" value="Chromosome"/>
</dbReference>
<dbReference type="SUPFAM" id="SSF56784">
    <property type="entry name" value="HAD-like"/>
    <property type="match status" value="1"/>
</dbReference>
<keyword evidence="11" id="KW-0067">ATP-binding</keyword>
<evidence type="ECO:0000256" key="8">
    <source>
        <dbReference type="ARBA" id="ARBA00022553"/>
    </source>
</evidence>
<dbReference type="GO" id="GO:0015444">
    <property type="term" value="F:P-type magnesium transporter activity"/>
    <property type="evidence" value="ECO:0007669"/>
    <property type="project" value="UniProtKB-EC"/>
</dbReference>
<dbReference type="Pfam" id="PF00122">
    <property type="entry name" value="E1-E2_ATPase"/>
    <property type="match status" value="1"/>
</dbReference>
<dbReference type="InterPro" id="IPR023298">
    <property type="entry name" value="ATPase_P-typ_TM_dom_sf"/>
</dbReference>
<comment type="subcellular location">
    <subcellularLocation>
        <location evidence="2">Cell inner membrane</location>
        <topology evidence="2">Multi-pass membrane protein</topology>
    </subcellularLocation>
</comment>
<dbReference type="Gene3D" id="2.70.150.10">
    <property type="entry name" value="Calcium-transporting ATPase, cytoplasmic transduction domain A"/>
    <property type="match status" value="1"/>
</dbReference>
<dbReference type="PROSITE" id="PS00154">
    <property type="entry name" value="ATPASE_E1_E2"/>
    <property type="match status" value="1"/>
</dbReference>
<dbReference type="Pfam" id="PF00702">
    <property type="entry name" value="Hydrolase"/>
    <property type="match status" value="1"/>
</dbReference>
<evidence type="ECO:0000256" key="12">
    <source>
        <dbReference type="ARBA" id="ARBA00022842"/>
    </source>
</evidence>
<dbReference type="KEGG" id="aez:C3E78_06625"/>
<evidence type="ECO:0000256" key="14">
    <source>
        <dbReference type="ARBA" id="ARBA00022989"/>
    </source>
</evidence>
<reference evidence="20" key="1">
    <citation type="submission" date="2018-01" db="EMBL/GenBank/DDBJ databases">
        <authorList>
            <person name="Li J."/>
        </authorList>
    </citation>
    <scope>NUCLEOTIDE SEQUENCE [LARGE SCALE GENOMIC DNA]</scope>
    <source>
        <strain evidence="20">592</strain>
    </source>
</reference>
<evidence type="ECO:0000256" key="13">
    <source>
        <dbReference type="ARBA" id="ARBA00022967"/>
    </source>
</evidence>
<dbReference type="InterPro" id="IPR001757">
    <property type="entry name" value="P_typ_ATPase"/>
</dbReference>
<dbReference type="SUPFAM" id="SSF81665">
    <property type="entry name" value="Calcium ATPase, transmembrane domain M"/>
    <property type="match status" value="1"/>
</dbReference>
<dbReference type="Gene3D" id="1.20.1110.10">
    <property type="entry name" value="Calcium-transporting ATPase, transmembrane domain"/>
    <property type="match status" value="1"/>
</dbReference>
<dbReference type="Gene3D" id="3.40.1110.10">
    <property type="entry name" value="Calcium-transporting ATPase, cytoplasmic domain N"/>
    <property type="match status" value="1"/>
</dbReference>
<evidence type="ECO:0000256" key="17">
    <source>
        <dbReference type="ARBA" id="ARBA00047295"/>
    </source>
</evidence>
<dbReference type="InterPro" id="IPR036412">
    <property type="entry name" value="HAD-like_sf"/>
</dbReference>
<gene>
    <name evidence="19" type="primary">mgtA</name>
    <name evidence="19" type="ORF">C3E78_06625</name>
</gene>
<evidence type="ECO:0000256" key="9">
    <source>
        <dbReference type="ARBA" id="ARBA00022692"/>
    </source>
</evidence>
<keyword evidence="20" id="KW-1185">Reference proteome</keyword>
<dbReference type="NCBIfam" id="TIGR01494">
    <property type="entry name" value="ATPase_P-type"/>
    <property type="match status" value="2"/>
</dbReference>
<evidence type="ECO:0000256" key="18">
    <source>
        <dbReference type="ARBA" id="ARBA00049360"/>
    </source>
</evidence>
<evidence type="ECO:0000256" key="10">
    <source>
        <dbReference type="ARBA" id="ARBA00022741"/>
    </source>
</evidence>
<dbReference type="InterPro" id="IPR059000">
    <property type="entry name" value="ATPase_P-type_domA"/>
</dbReference>
<dbReference type="SMART" id="SM00831">
    <property type="entry name" value="Cation_ATPase_N"/>
    <property type="match status" value="1"/>
</dbReference>
<dbReference type="InterPro" id="IPR006415">
    <property type="entry name" value="P-type_ATPase_IIIB"/>
</dbReference>
<keyword evidence="12" id="KW-0460">Magnesium</keyword>
<protein>
    <recommendedName>
        <fullName evidence="5">Magnesium-transporting ATPase, P-type 1</fullName>
        <ecNumber evidence="4">7.2.2.14</ecNumber>
    </recommendedName>
    <alternativeName>
        <fullName evidence="16">Mg(2+) transport ATPase, P-type 1</fullName>
    </alternativeName>
</protein>
<evidence type="ECO:0000256" key="11">
    <source>
        <dbReference type="ARBA" id="ARBA00022840"/>
    </source>
</evidence>
<evidence type="ECO:0000313" key="19">
    <source>
        <dbReference type="EMBL" id="AWB91900.1"/>
    </source>
</evidence>
<dbReference type="SFLD" id="SFLDF00027">
    <property type="entry name" value="p-type_atpase"/>
    <property type="match status" value="1"/>
</dbReference>
<accession>A0A5F2EUD8</accession>
<comment type="catalytic activity">
    <reaction evidence="17">
        <text>Mg(2+)(out) + ATP + H2O = Mg(2+)(in) + ADP + phosphate + H(+)</text>
        <dbReference type="Rhea" id="RHEA:10260"/>
        <dbReference type="ChEBI" id="CHEBI:15377"/>
        <dbReference type="ChEBI" id="CHEBI:15378"/>
        <dbReference type="ChEBI" id="CHEBI:18420"/>
        <dbReference type="ChEBI" id="CHEBI:30616"/>
        <dbReference type="ChEBI" id="CHEBI:43474"/>
        <dbReference type="ChEBI" id="CHEBI:456216"/>
        <dbReference type="EC" id="7.2.2.14"/>
    </reaction>
</comment>
<dbReference type="GO" id="GO:0005886">
    <property type="term" value="C:plasma membrane"/>
    <property type="evidence" value="ECO:0007669"/>
    <property type="project" value="UniProtKB-SubCell"/>
</dbReference>
<dbReference type="NCBIfam" id="TIGR01524">
    <property type="entry name" value="ATPase-IIIB_Mg"/>
    <property type="match status" value="1"/>
</dbReference>
<keyword evidence="9" id="KW-0812">Transmembrane</keyword>
<keyword evidence="6" id="KW-1003">Cell membrane</keyword>
<comment type="catalytic activity">
    <reaction evidence="18">
        <text>ATP + H2O = ADP + phosphate + H(+)</text>
        <dbReference type="Rhea" id="RHEA:13065"/>
        <dbReference type="ChEBI" id="CHEBI:15377"/>
        <dbReference type="ChEBI" id="CHEBI:15378"/>
        <dbReference type="ChEBI" id="CHEBI:30616"/>
        <dbReference type="ChEBI" id="CHEBI:43474"/>
        <dbReference type="ChEBI" id="CHEBI:456216"/>
    </reaction>
</comment>
<dbReference type="PANTHER" id="PTHR42861">
    <property type="entry name" value="CALCIUM-TRANSPORTING ATPASE"/>
    <property type="match status" value="1"/>
</dbReference>
<evidence type="ECO:0000256" key="3">
    <source>
        <dbReference type="ARBA" id="ARBA00008746"/>
    </source>
</evidence>
<keyword evidence="13" id="KW-1278">Translocase</keyword>
<proteinExistence type="inferred from homology"/>
<evidence type="ECO:0000256" key="7">
    <source>
        <dbReference type="ARBA" id="ARBA00022519"/>
    </source>
</evidence>
<evidence type="ECO:0000256" key="1">
    <source>
        <dbReference type="ARBA" id="ARBA00003954"/>
    </source>
</evidence>
<evidence type="ECO:0000256" key="15">
    <source>
        <dbReference type="ARBA" id="ARBA00023136"/>
    </source>
</evidence>
<keyword evidence="15" id="KW-0472">Membrane</keyword>
<dbReference type="SUPFAM" id="SSF81653">
    <property type="entry name" value="Calcium ATPase, transduction domain A"/>
    <property type="match status" value="1"/>
</dbReference>
<keyword evidence="14" id="KW-1133">Transmembrane helix</keyword>
<dbReference type="InterPro" id="IPR023214">
    <property type="entry name" value="HAD_sf"/>
</dbReference>
<dbReference type="InterPro" id="IPR004014">
    <property type="entry name" value="ATPase_P-typ_cation-transptr_N"/>
</dbReference>
<keyword evidence="7" id="KW-0997">Cell inner membrane</keyword>
<keyword evidence="8" id="KW-0597">Phosphoprotein</keyword>
<dbReference type="InterPro" id="IPR044492">
    <property type="entry name" value="P_typ_ATPase_HD_dom"/>
</dbReference>
<evidence type="ECO:0000256" key="16">
    <source>
        <dbReference type="ARBA" id="ARBA00029806"/>
    </source>
</evidence>
<dbReference type="SFLD" id="SFLDG00002">
    <property type="entry name" value="C1.7:_P-type_atpase_like"/>
    <property type="match status" value="1"/>
</dbReference>
<dbReference type="AlphaFoldDB" id="A0A2S0WKY3"/>
<dbReference type="EC" id="7.2.2.14" evidence="4"/>
<dbReference type="InterPro" id="IPR018303">
    <property type="entry name" value="ATPase_P-typ_P_site"/>
</dbReference>
<name>A0A2S0WKY3_9ACTN</name>
<dbReference type="InterPro" id="IPR006068">
    <property type="entry name" value="ATPase_P-typ_cation-transptr_C"/>
</dbReference>
<dbReference type="GO" id="GO:0005524">
    <property type="term" value="F:ATP binding"/>
    <property type="evidence" value="ECO:0007669"/>
    <property type="project" value="UniProtKB-KW"/>
</dbReference>
<dbReference type="PRINTS" id="PR01836">
    <property type="entry name" value="MGATPASE"/>
</dbReference>
<sequence length="851" mass="89924">MGWHQPREEPLPSSRPFWHLSESEVLDALGTTPDGLTGEQASAALDEQDAGSTAPDEPPAWRLLLRQFVSPIELILVAATVLSGILGDWTDALIILLILALSGVLGFVQERSAGQAMKALLEAVEVTAQVVRDGEPTDVPMDEVVPGDVALLTAGDLVPGDCLVLGSRELSVDESALTGETFPVEKRPGVVPAAAPVAERTNAVFQGTHVASGSAKVVVVHTGAATEIAAVSARLGAATPRTGFEQGMTAFGVLLARVMLVFTVVILLLNVALERSVLDSVLFALALAVGVTPQLLPAIVSISLAQGARAMARERVIVRRLDVIEDFGAMRVLCSDKTGTMTQGRIELGAALSCDGAESRTVADLAALNAGLQRGWKNPIDQAIIRAHPVADDVEALDELPYDFQRKRLSVLTRRADGEVPLLVTKGALANVMEVCTEVWTPAGPVPIASVGDEIQKTFAALSAGGFRVLGVATRPVRGQHVELADEAQMQLVGLLTFADPVKPDAPATVASLVAAGISVRMVTGDNHLVAAHVARAVGLDAARVWTGTHVDGLDDAALAAAVPAAHVFSEMNPLQKERVVRAFRSAGDVVGYLGDGINDAPSLHAADVGISVDSAVPVAKQSAAIVLLDKDLKVLLKGVRQGRQTFANTMKYIFMTTSANFGNVLSMAFAAVALPFLPLLASQILLVNLLTDLPAASIATDRVDAQQVRRPQGWDTRLIGRYMLVFGSLSTVFDLTTFAVLRWHFDAGATEFRSAWFVGSVLTEVGVLFVLRTRQPAVRSRPSRWLVIISIVVAAVAVATPYSAVADSLGMVAVPADVLALVVLITLGYLVATELVKRIFWRERQDAGRG</sequence>
<evidence type="ECO:0000256" key="2">
    <source>
        <dbReference type="ARBA" id="ARBA00004429"/>
    </source>
</evidence>
<evidence type="ECO:0000256" key="5">
    <source>
        <dbReference type="ARBA" id="ARBA00013555"/>
    </source>
</evidence>
<dbReference type="SFLD" id="SFLDS00003">
    <property type="entry name" value="Haloacid_Dehalogenase"/>
    <property type="match status" value="1"/>
</dbReference>
<evidence type="ECO:0000313" key="20">
    <source>
        <dbReference type="Proteomes" id="UP000244384"/>
    </source>
</evidence>
<comment type="function">
    <text evidence="1">Mediates magnesium influx to the cytosol.</text>
</comment>
<dbReference type="GO" id="GO:0016887">
    <property type="term" value="F:ATP hydrolysis activity"/>
    <property type="evidence" value="ECO:0007669"/>
    <property type="project" value="InterPro"/>
</dbReference>
<dbReference type="EMBL" id="CP026952">
    <property type="protein sequence ID" value="AWB91900.1"/>
    <property type="molecule type" value="Genomic_DNA"/>
</dbReference>
<dbReference type="InterPro" id="IPR023299">
    <property type="entry name" value="ATPase_P-typ_cyto_dom_N"/>
</dbReference>
<dbReference type="Gene3D" id="3.40.50.1000">
    <property type="entry name" value="HAD superfamily/HAD-like"/>
    <property type="match status" value="1"/>
</dbReference>
<evidence type="ECO:0000256" key="6">
    <source>
        <dbReference type="ARBA" id="ARBA00022475"/>
    </source>
</evidence>
<dbReference type="Pfam" id="PF00689">
    <property type="entry name" value="Cation_ATPase_C"/>
    <property type="match status" value="1"/>
</dbReference>
<comment type="similarity">
    <text evidence="3">Belongs to the cation transport ATPase (P-type) (TC 3.A.3) family. Type IIIB subfamily.</text>
</comment>
<keyword evidence="10" id="KW-0547">Nucleotide-binding</keyword>
<dbReference type="Pfam" id="PF00690">
    <property type="entry name" value="Cation_ATPase_N"/>
    <property type="match status" value="1"/>
</dbReference>
<dbReference type="InterPro" id="IPR008250">
    <property type="entry name" value="ATPase_P-typ_transduc_dom_A_sf"/>
</dbReference>
<accession>A0A2S0WKY3</accession>